<feature type="compositionally biased region" description="Polar residues" evidence="7">
    <location>
        <begin position="13"/>
        <end position="22"/>
    </location>
</feature>
<dbReference type="PANTHER" id="PTHR43047:SF72">
    <property type="entry name" value="OSMOSENSING HISTIDINE PROTEIN KINASE SLN1"/>
    <property type="match status" value="1"/>
</dbReference>
<dbReference type="Gene3D" id="3.30.565.10">
    <property type="entry name" value="Histidine kinase-like ATPase, C-terminal domain"/>
    <property type="match status" value="1"/>
</dbReference>
<evidence type="ECO:0000256" key="4">
    <source>
        <dbReference type="ARBA" id="ARBA00022679"/>
    </source>
</evidence>
<dbReference type="InterPro" id="IPR000014">
    <property type="entry name" value="PAS"/>
</dbReference>
<dbReference type="InterPro" id="IPR003661">
    <property type="entry name" value="HisK_dim/P_dom"/>
</dbReference>
<feature type="domain" description="Histidine kinase" evidence="8">
    <location>
        <begin position="205"/>
        <end position="433"/>
    </location>
</feature>
<keyword evidence="3" id="KW-0597">Phosphoprotein</keyword>
<feature type="coiled-coil region" evidence="6">
    <location>
        <begin position="49"/>
        <end position="83"/>
    </location>
</feature>
<dbReference type="SUPFAM" id="SSF47384">
    <property type="entry name" value="Homodimeric domain of signal transducing histidine kinase"/>
    <property type="match status" value="1"/>
</dbReference>
<dbReference type="GO" id="GO:0000155">
    <property type="term" value="F:phosphorelay sensor kinase activity"/>
    <property type="evidence" value="ECO:0007669"/>
    <property type="project" value="InterPro"/>
</dbReference>
<evidence type="ECO:0000313" key="9">
    <source>
        <dbReference type="EMBL" id="VAW67913.1"/>
    </source>
</evidence>
<reference evidence="9" key="1">
    <citation type="submission" date="2018-06" db="EMBL/GenBank/DDBJ databases">
        <authorList>
            <person name="Zhirakovskaya E."/>
        </authorList>
    </citation>
    <scope>NUCLEOTIDE SEQUENCE</scope>
</reference>
<evidence type="ECO:0000256" key="6">
    <source>
        <dbReference type="SAM" id="Coils"/>
    </source>
</evidence>
<dbReference type="Gene3D" id="3.30.450.20">
    <property type="entry name" value="PAS domain"/>
    <property type="match status" value="1"/>
</dbReference>
<dbReference type="InterPro" id="IPR003594">
    <property type="entry name" value="HATPase_dom"/>
</dbReference>
<dbReference type="PROSITE" id="PS50109">
    <property type="entry name" value="HIS_KIN"/>
    <property type="match status" value="1"/>
</dbReference>
<dbReference type="GO" id="GO:0009927">
    <property type="term" value="F:histidine phosphotransfer kinase activity"/>
    <property type="evidence" value="ECO:0007669"/>
    <property type="project" value="TreeGrafter"/>
</dbReference>
<keyword evidence="9" id="KW-0966">Cell projection</keyword>
<keyword evidence="9" id="KW-0969">Cilium</keyword>
<keyword evidence="6" id="KW-0175">Coiled coil</keyword>
<evidence type="ECO:0000256" key="7">
    <source>
        <dbReference type="SAM" id="MobiDB-lite"/>
    </source>
</evidence>
<dbReference type="EMBL" id="UOFJ01000300">
    <property type="protein sequence ID" value="VAW67913.1"/>
    <property type="molecule type" value="Genomic_DNA"/>
</dbReference>
<evidence type="ECO:0000256" key="5">
    <source>
        <dbReference type="ARBA" id="ARBA00022777"/>
    </source>
</evidence>
<name>A0A3B0XUQ4_9ZZZZ</name>
<proteinExistence type="predicted"/>
<dbReference type="Pfam" id="PF02518">
    <property type="entry name" value="HATPase_c"/>
    <property type="match status" value="1"/>
</dbReference>
<dbReference type="PRINTS" id="PR00344">
    <property type="entry name" value="BCTRLSENSOR"/>
</dbReference>
<dbReference type="SMART" id="SM00387">
    <property type="entry name" value="HATPase_c"/>
    <property type="match status" value="1"/>
</dbReference>
<dbReference type="SUPFAM" id="SSF55874">
    <property type="entry name" value="ATPase domain of HSP90 chaperone/DNA topoisomerase II/histidine kinase"/>
    <property type="match status" value="1"/>
</dbReference>
<gene>
    <name evidence="9" type="ORF">MNBD_GAMMA10-606</name>
</gene>
<keyword evidence="9" id="KW-0282">Flagellum</keyword>
<organism evidence="9">
    <name type="scientific">hydrothermal vent metagenome</name>
    <dbReference type="NCBI Taxonomy" id="652676"/>
    <lineage>
        <taxon>unclassified sequences</taxon>
        <taxon>metagenomes</taxon>
        <taxon>ecological metagenomes</taxon>
    </lineage>
</organism>
<evidence type="ECO:0000259" key="8">
    <source>
        <dbReference type="PROSITE" id="PS50109"/>
    </source>
</evidence>
<dbReference type="Gene3D" id="1.10.287.130">
    <property type="match status" value="1"/>
</dbReference>
<protein>
    <recommendedName>
        <fullName evidence="2">histidine kinase</fullName>
        <ecNumber evidence="2">2.7.13.3</ecNumber>
    </recommendedName>
</protein>
<dbReference type="EC" id="2.7.13.3" evidence="2"/>
<dbReference type="InterPro" id="IPR035965">
    <property type="entry name" value="PAS-like_dom_sf"/>
</dbReference>
<dbReference type="InterPro" id="IPR005467">
    <property type="entry name" value="His_kinase_dom"/>
</dbReference>
<dbReference type="InterPro" id="IPR036097">
    <property type="entry name" value="HisK_dim/P_sf"/>
</dbReference>
<accession>A0A3B0XUQ4</accession>
<dbReference type="InterPro" id="IPR004358">
    <property type="entry name" value="Sig_transdc_His_kin-like_C"/>
</dbReference>
<dbReference type="CDD" id="cd00075">
    <property type="entry name" value="HATPase"/>
    <property type="match status" value="1"/>
</dbReference>
<dbReference type="SMART" id="SM00091">
    <property type="entry name" value="PAS"/>
    <property type="match status" value="1"/>
</dbReference>
<keyword evidence="5 9" id="KW-0418">Kinase</keyword>
<evidence type="ECO:0000256" key="2">
    <source>
        <dbReference type="ARBA" id="ARBA00012438"/>
    </source>
</evidence>
<dbReference type="CDD" id="cd00082">
    <property type="entry name" value="HisKA"/>
    <property type="match status" value="1"/>
</dbReference>
<comment type="catalytic activity">
    <reaction evidence="1">
        <text>ATP + protein L-histidine = ADP + protein N-phospho-L-histidine.</text>
        <dbReference type="EC" id="2.7.13.3"/>
    </reaction>
</comment>
<dbReference type="InterPro" id="IPR036890">
    <property type="entry name" value="HATPase_C_sf"/>
</dbReference>
<dbReference type="GO" id="GO:0005886">
    <property type="term" value="C:plasma membrane"/>
    <property type="evidence" value="ECO:0007669"/>
    <property type="project" value="TreeGrafter"/>
</dbReference>
<keyword evidence="4" id="KW-0808">Transferase</keyword>
<sequence length="469" mass="51879">MQHSAIISAPASDKQSACATTQQLTDPPADLPTDPLQLMAAFEQFGRLSDQLQRSYNELDKRAAQLTEQLASAQTERLKQLAEKEQLAHHLETLLNALPAGVLLIDEKGTIQTANPAAERLFEHGLSGKQWRKVYARNVAKQSDQDLHLNSGRILSLKNQSLKEQNVANNQGEIILLDDVTEQRLFEGLANRESRLAAMGQMAAGLAHQLRTPLASAILYASQLSQLSGDPFSGDPFSGDQFSGDGNENNNRVHKKAVEKIGTCLRYLEKLINDMLMYAKGGEFSEHQFLLDELLVSFTTRIEHQLKHSGAKLVIKSELKDIKLTGSVDALVSVLINLAENAIQVCNKDKCRLEIEVYRQADYLIIAMHDNGPGLSVEQQSKIFQPFFTRREGGTGLGLAVAQSIVQAHHGDLLVRSQPGNGSIFYICLALNRNEQFLASGQKYGQQYDMQYSANLKDQLDKCINGENI</sequence>
<evidence type="ECO:0000256" key="1">
    <source>
        <dbReference type="ARBA" id="ARBA00000085"/>
    </source>
</evidence>
<dbReference type="SMART" id="SM00388">
    <property type="entry name" value="HisKA"/>
    <property type="match status" value="1"/>
</dbReference>
<dbReference type="PANTHER" id="PTHR43047">
    <property type="entry name" value="TWO-COMPONENT HISTIDINE PROTEIN KINASE"/>
    <property type="match status" value="1"/>
</dbReference>
<evidence type="ECO:0000256" key="3">
    <source>
        <dbReference type="ARBA" id="ARBA00022553"/>
    </source>
</evidence>
<dbReference type="Pfam" id="PF13188">
    <property type="entry name" value="PAS_8"/>
    <property type="match status" value="1"/>
</dbReference>
<dbReference type="AlphaFoldDB" id="A0A3B0XUQ4"/>
<feature type="region of interest" description="Disordered" evidence="7">
    <location>
        <begin position="1"/>
        <end position="30"/>
    </location>
</feature>
<dbReference type="Pfam" id="PF00512">
    <property type="entry name" value="HisKA"/>
    <property type="match status" value="1"/>
</dbReference>
<dbReference type="SUPFAM" id="SSF55785">
    <property type="entry name" value="PYP-like sensor domain (PAS domain)"/>
    <property type="match status" value="1"/>
</dbReference>